<keyword evidence="3" id="KW-1185">Reference proteome</keyword>
<sequence>MDAPKPVMTTSSQPQAVQMNVMSAPTRESNQTHQECQRKRGLAERLRGGGAGKDCFLGLIECFLCFECCKDCCECCADIICCPCEMCC</sequence>
<evidence type="ECO:0000313" key="3">
    <source>
        <dbReference type="Proteomes" id="UP000256964"/>
    </source>
</evidence>
<dbReference type="OrthoDB" id="3261439at2759"/>
<reference evidence="2 3" key="1">
    <citation type="journal article" date="2018" name="Biotechnol. Biofuels">
        <title>Integrative visual omics of the white-rot fungus Polyporus brumalis exposes the biotechnological potential of its oxidative enzymes for delignifying raw plant biomass.</title>
        <authorList>
            <person name="Miyauchi S."/>
            <person name="Rancon A."/>
            <person name="Drula E."/>
            <person name="Hage H."/>
            <person name="Chaduli D."/>
            <person name="Favel A."/>
            <person name="Grisel S."/>
            <person name="Henrissat B."/>
            <person name="Herpoel-Gimbert I."/>
            <person name="Ruiz-Duenas F.J."/>
            <person name="Chevret D."/>
            <person name="Hainaut M."/>
            <person name="Lin J."/>
            <person name="Wang M."/>
            <person name="Pangilinan J."/>
            <person name="Lipzen A."/>
            <person name="Lesage-Meessen L."/>
            <person name="Navarro D."/>
            <person name="Riley R."/>
            <person name="Grigoriev I.V."/>
            <person name="Zhou S."/>
            <person name="Raouche S."/>
            <person name="Rosso M.N."/>
        </authorList>
    </citation>
    <scope>NUCLEOTIDE SEQUENCE [LARGE SCALE GENOMIC DNA]</scope>
    <source>
        <strain evidence="2 3">BRFM 1820</strain>
    </source>
</reference>
<proteinExistence type="predicted"/>
<evidence type="ECO:0000313" key="2">
    <source>
        <dbReference type="EMBL" id="RDX53402.1"/>
    </source>
</evidence>
<dbReference type="EMBL" id="KZ857387">
    <property type="protein sequence ID" value="RDX53402.1"/>
    <property type="molecule type" value="Genomic_DNA"/>
</dbReference>
<feature type="compositionally biased region" description="Polar residues" evidence="1">
    <location>
        <begin position="8"/>
        <end position="33"/>
    </location>
</feature>
<evidence type="ECO:0008006" key="4">
    <source>
        <dbReference type="Google" id="ProtNLM"/>
    </source>
</evidence>
<dbReference type="Proteomes" id="UP000256964">
    <property type="component" value="Unassembled WGS sequence"/>
</dbReference>
<accession>A0A371DLK2</accession>
<gene>
    <name evidence="2" type="ORF">OH76DRAFT_1219189</name>
</gene>
<feature type="region of interest" description="Disordered" evidence="1">
    <location>
        <begin position="1"/>
        <end position="33"/>
    </location>
</feature>
<dbReference type="AlphaFoldDB" id="A0A371DLK2"/>
<organism evidence="2 3">
    <name type="scientific">Lentinus brumalis</name>
    <dbReference type="NCBI Taxonomy" id="2498619"/>
    <lineage>
        <taxon>Eukaryota</taxon>
        <taxon>Fungi</taxon>
        <taxon>Dikarya</taxon>
        <taxon>Basidiomycota</taxon>
        <taxon>Agaricomycotina</taxon>
        <taxon>Agaricomycetes</taxon>
        <taxon>Polyporales</taxon>
        <taxon>Polyporaceae</taxon>
        <taxon>Lentinus</taxon>
    </lineage>
</organism>
<evidence type="ECO:0000256" key="1">
    <source>
        <dbReference type="SAM" id="MobiDB-lite"/>
    </source>
</evidence>
<protein>
    <recommendedName>
        <fullName evidence="4">Cysteine-rich transmembrane CYSTM domain-containing protein</fullName>
    </recommendedName>
</protein>
<name>A0A371DLK2_9APHY</name>